<dbReference type="GeneID" id="100538059"/>
<dbReference type="OMA" id="TRPECEP"/>
<feature type="compositionally biased region" description="Basic and acidic residues" evidence="1">
    <location>
        <begin position="390"/>
        <end position="405"/>
    </location>
</feature>
<feature type="region of interest" description="Disordered" evidence="1">
    <location>
        <begin position="107"/>
        <end position="130"/>
    </location>
</feature>
<feature type="compositionally biased region" description="Polar residues" evidence="1">
    <location>
        <begin position="666"/>
        <end position="678"/>
    </location>
</feature>
<dbReference type="PANTHER" id="PTHR22017">
    <property type="entry name" value="PHOTORECEPTOR CILIUM ACTIN REGULATOR"/>
    <property type="match status" value="1"/>
</dbReference>
<evidence type="ECO:0000256" key="1">
    <source>
        <dbReference type="SAM" id="MobiDB-lite"/>
    </source>
</evidence>
<feature type="compositionally biased region" description="Acidic residues" evidence="1">
    <location>
        <begin position="370"/>
        <end position="389"/>
    </location>
</feature>
<feature type="region of interest" description="Disordered" evidence="1">
    <location>
        <begin position="309"/>
        <end position="551"/>
    </location>
</feature>
<accession>F8W5A8</accession>
<dbReference type="InterPro" id="IPR029352">
    <property type="entry name" value="PCARE"/>
</dbReference>
<feature type="compositionally biased region" description="Low complexity" evidence="1">
    <location>
        <begin position="626"/>
        <end position="641"/>
    </location>
</feature>
<proteinExistence type="predicted"/>
<dbReference type="PaxDb" id="7955-ENSDARP00000123731"/>
<dbReference type="HOGENOM" id="CLU_332866_0_0_1"/>
<evidence type="ECO:0000313" key="3">
    <source>
        <dbReference type="ZFIN" id="ZDB-GENE-110411-72"/>
    </source>
</evidence>
<dbReference type="ZFIN" id="ZDB-GENE-110411-72">
    <property type="gene designation" value="pcare2"/>
</dbReference>
<dbReference type="EMBL" id="CU993816">
    <property type="status" value="NOT_ANNOTATED_CDS"/>
    <property type="molecule type" value="Genomic_DNA"/>
</dbReference>
<organism evidence="2">
    <name type="scientific">Danio rerio</name>
    <name type="common">Zebrafish</name>
    <name type="synonym">Brachydanio rerio</name>
    <dbReference type="NCBI Taxonomy" id="7955"/>
    <lineage>
        <taxon>Eukaryota</taxon>
        <taxon>Metazoa</taxon>
        <taxon>Chordata</taxon>
        <taxon>Craniata</taxon>
        <taxon>Vertebrata</taxon>
        <taxon>Euteleostomi</taxon>
        <taxon>Actinopterygii</taxon>
        <taxon>Neopterygii</taxon>
        <taxon>Teleostei</taxon>
        <taxon>Ostariophysi</taxon>
        <taxon>Cypriniformes</taxon>
        <taxon>Danionidae</taxon>
        <taxon>Danioninae</taxon>
        <taxon>Danio</taxon>
    </lineage>
</organism>
<feature type="compositionally biased region" description="Basic residues" evidence="1">
    <location>
        <begin position="451"/>
        <end position="461"/>
    </location>
</feature>
<dbReference type="AlphaFoldDB" id="F8W5A8"/>
<gene>
    <name evidence="2 3" type="primary">pcare2</name>
</gene>
<feature type="region of interest" description="Disordered" evidence="1">
    <location>
        <begin position="618"/>
        <end position="647"/>
    </location>
</feature>
<feature type="compositionally biased region" description="Polar residues" evidence="1">
    <location>
        <begin position="848"/>
        <end position="859"/>
    </location>
</feature>
<name>F8W5A8_DANRE</name>
<reference evidence="2" key="1">
    <citation type="submission" date="2011-07" db="UniProtKB">
        <authorList>
            <consortium name="Ensembl"/>
        </authorList>
    </citation>
    <scope>IDENTIFICATION</scope>
    <source>
        <strain evidence="2">Tuebingen</strain>
    </source>
</reference>
<feature type="compositionally biased region" description="Basic and acidic residues" evidence="1">
    <location>
        <begin position="471"/>
        <end position="483"/>
    </location>
</feature>
<evidence type="ECO:0000313" key="2">
    <source>
        <dbReference type="Ensembl" id="ENSDARP00000123731"/>
    </source>
</evidence>
<dbReference type="PANTHER" id="PTHR22017:SF3">
    <property type="entry name" value="PHOTORECEPTOR CILIUM ACTIN REGULATOR 2"/>
    <property type="match status" value="1"/>
</dbReference>
<dbReference type="Pfam" id="PF15449">
    <property type="entry name" value="Retinal"/>
    <property type="match status" value="1"/>
</dbReference>
<feature type="compositionally biased region" description="Basic and acidic residues" evidence="1">
    <location>
        <begin position="309"/>
        <end position="320"/>
    </location>
</feature>
<feature type="region of interest" description="Disordered" evidence="1">
    <location>
        <begin position="666"/>
        <end position="688"/>
    </location>
</feature>
<dbReference type="AGR" id="ZFIN:ZDB-GENE-110411-72"/>
<feature type="compositionally biased region" description="Pro residues" evidence="1">
    <location>
        <begin position="537"/>
        <end position="548"/>
    </location>
</feature>
<feature type="compositionally biased region" description="Basic and acidic residues" evidence="1">
    <location>
        <begin position="54"/>
        <end position="65"/>
    </location>
</feature>
<sequence length="859" mass="94266">MGCSPSKGQLFSKRPALPSGPAESKKNPNLLSGGDQIQSKAEDSEELAETEIEEPAKHSEGKRHSVDDVVCDATAIVREDAAEKILEIISSHDEQRAQETLLEQQEEAVEEKKTREKQVKRKKQRKPRLRKNSHVLAKAEFVLIAHQAAYAYLNPSISKYEALLGLLGQAAQTQRSLQTTVASVVLHFEEINQALEDLAADGEQLLREHGHNMTWPASLKDYPPTAANGQTGSPLPSELLQQMLLHSTVNMASMGDSVRCRSDSALQELAQYFGSMSELIGEKLLAKRAAEERLKQVLCHVEAAAFRKPGPEDSALHSEDSGIGAENDCQNGSERQRRSRGSSGSGANAGITSAFNNSASLDQQHASEPVSEDDEDDEEDDEDAEPEEEASGKDELEVQEDKKIETTCGFSEAHTSRPAFQGGLQEPAKASYLKRKIRRPKTADNNTLQMKPKHRHLRGPKRSQSAECLCSEEKDSDPHEKLGYQRNQHAQHWRRKNCLPEGRVRSKIRGGSSGAPSADRYYGLQYGSKGPFRAAPPSSPPTFTPEPPGRNAVRRLINTFSQGVEDSSRQRLLDQRPVRARGHKKCSLPLLQNSRAALTTGADLHLLSDRPEILDLDSLPPPPPEMLMDSSYSSSAGPSAEEGPHDVQCRGQRTLTQRQPVPLSRANVQRCSISSSRPSRQDAFLGSSIERDYTQVTEGENASLYTKCYPPTTPPVSRTRLPPSCPSVHHAVPSPPSTTWPPNGRWTPSAKPHTLPPGSQSYLEARAKFCQENQPWPPSCTSTLPRPWGDPARGRVSMGHLQPSGHCPQAHSEPLPDIRAQEGLIEDASDSTSDGTRPECEPEPADSHLNTLQPQQIAD</sequence>
<feature type="region of interest" description="Disordered" evidence="1">
    <location>
        <begin position="1"/>
        <end position="65"/>
    </location>
</feature>
<dbReference type="CTD" id="100538059"/>
<feature type="compositionally biased region" description="Basic residues" evidence="1">
    <location>
        <begin position="118"/>
        <end position="130"/>
    </location>
</feature>
<feature type="compositionally biased region" description="Polar residues" evidence="1">
    <location>
        <begin position="350"/>
        <end position="364"/>
    </location>
</feature>
<dbReference type="KEGG" id="dre:100538059"/>
<protein>
    <submittedName>
        <fullName evidence="2">Photoreceptor cilium actin regulator 2</fullName>
    </submittedName>
</protein>
<feature type="compositionally biased region" description="Polar residues" evidence="1">
    <location>
        <begin position="774"/>
        <end position="784"/>
    </location>
</feature>
<dbReference type="STRING" id="7955.ENSDARP00000123731"/>
<accession>A0A8M1RTA3</accession>
<dbReference type="OrthoDB" id="8954214at2759"/>
<dbReference type="Bgee" id="ENSDARG00000095802">
    <property type="expression patterns" value="Expressed in retina and 1 other cell type or tissue"/>
</dbReference>
<dbReference type="GeneTree" id="ENSGT00390000002768"/>
<feature type="compositionally biased region" description="Polar residues" evidence="1">
    <location>
        <begin position="27"/>
        <end position="39"/>
    </location>
</feature>
<reference evidence="2" key="2">
    <citation type="journal article" date="2013" name="Nature">
        <title>The zebrafish reference genome sequence and its relationship to the human genome.</title>
        <authorList>
            <consortium name="Genome Reference Consortium Zebrafish"/>
            <person name="Howe K."/>
            <person name="Clark M.D."/>
            <person name="Torroja C.F."/>
            <person name="Torrance J."/>
            <person name="Berthelot C."/>
            <person name="Muffato M."/>
            <person name="Collins J.E."/>
            <person name="Humphray S."/>
            <person name="McLaren K."/>
            <person name="Matthews L."/>
            <person name="McLaren S."/>
            <person name="Sealy I."/>
            <person name="Caccamo M."/>
            <person name="Churcher C."/>
            <person name="Scott C."/>
            <person name="Barrett J.C."/>
            <person name="Koch R."/>
            <person name="Rauch G.J."/>
            <person name="White S."/>
            <person name="Chow W."/>
            <person name="Kilian B."/>
            <person name="Quintais L.T."/>
            <person name="Guerra-Assuncao J.A."/>
            <person name="Zhou Y."/>
            <person name="Gu Y."/>
            <person name="Yen J."/>
            <person name="Vogel J.H."/>
            <person name="Eyre T."/>
            <person name="Redmond S."/>
            <person name="Banerjee R."/>
            <person name="Chi J."/>
            <person name="Fu B."/>
            <person name="Langley E."/>
            <person name="Maguire S.F."/>
            <person name="Laird G.K."/>
            <person name="Lloyd D."/>
            <person name="Kenyon E."/>
            <person name="Donaldson S."/>
            <person name="Sehra H."/>
            <person name="Almeida-King J."/>
            <person name="Loveland J."/>
            <person name="Trevanion S."/>
            <person name="Jones M."/>
            <person name="Quail M."/>
            <person name="Willey D."/>
            <person name="Hunt A."/>
            <person name="Burton J."/>
            <person name="Sims S."/>
            <person name="McLay K."/>
            <person name="Plumb B."/>
            <person name="Davis J."/>
            <person name="Clee C."/>
            <person name="Oliver K."/>
            <person name="Clark R."/>
            <person name="Riddle C."/>
            <person name="Elliot D."/>
            <person name="Eliott D."/>
            <person name="Threadgold G."/>
            <person name="Harden G."/>
            <person name="Ware D."/>
            <person name="Begum S."/>
            <person name="Mortimore B."/>
            <person name="Mortimer B."/>
            <person name="Kerry G."/>
            <person name="Heath P."/>
            <person name="Phillimore B."/>
            <person name="Tracey A."/>
            <person name="Corby N."/>
            <person name="Dunn M."/>
            <person name="Johnson C."/>
            <person name="Wood J."/>
            <person name="Clark S."/>
            <person name="Pelan S."/>
            <person name="Griffiths G."/>
            <person name="Smith M."/>
            <person name="Glithero R."/>
            <person name="Howden P."/>
            <person name="Barker N."/>
            <person name="Lloyd C."/>
            <person name="Stevens C."/>
            <person name="Harley J."/>
            <person name="Holt K."/>
            <person name="Panagiotidis G."/>
            <person name="Lovell J."/>
            <person name="Beasley H."/>
            <person name="Henderson C."/>
            <person name="Gordon D."/>
            <person name="Auger K."/>
            <person name="Wright D."/>
            <person name="Collins J."/>
            <person name="Raisen C."/>
            <person name="Dyer L."/>
            <person name="Leung K."/>
            <person name="Robertson L."/>
            <person name="Ambridge K."/>
            <person name="Leongamornlert D."/>
            <person name="McGuire S."/>
            <person name="Gilderthorp R."/>
            <person name="Griffiths C."/>
            <person name="Manthravadi D."/>
            <person name="Nichol S."/>
            <person name="Barker G."/>
            <person name="Whitehead S."/>
            <person name="Kay M."/>
            <person name="Brown J."/>
            <person name="Murnane C."/>
            <person name="Gray E."/>
            <person name="Humphries M."/>
            <person name="Sycamore N."/>
            <person name="Barker D."/>
            <person name="Saunders D."/>
            <person name="Wallis J."/>
            <person name="Babbage A."/>
            <person name="Hammond S."/>
            <person name="Mashreghi-Mohammadi M."/>
            <person name="Barr L."/>
            <person name="Martin S."/>
            <person name="Wray P."/>
            <person name="Ellington A."/>
            <person name="Matthews N."/>
            <person name="Ellwood M."/>
            <person name="Woodmansey R."/>
            <person name="Clark G."/>
            <person name="Cooper J."/>
            <person name="Cooper J."/>
            <person name="Tromans A."/>
            <person name="Grafham D."/>
            <person name="Skuce C."/>
            <person name="Pandian R."/>
            <person name="Andrews R."/>
            <person name="Harrison E."/>
            <person name="Kimberley A."/>
            <person name="Garnett J."/>
            <person name="Fosker N."/>
            <person name="Hall R."/>
            <person name="Garner P."/>
            <person name="Kelly D."/>
            <person name="Bird C."/>
            <person name="Palmer S."/>
            <person name="Gehring I."/>
            <person name="Berger A."/>
            <person name="Dooley C.M."/>
            <person name="Ersan-Urun Z."/>
            <person name="Eser C."/>
            <person name="Geiger H."/>
            <person name="Geisler M."/>
            <person name="Karotki L."/>
            <person name="Kirn A."/>
            <person name="Konantz J."/>
            <person name="Konantz M."/>
            <person name="Oberlander M."/>
            <person name="Rudolph-Geiger S."/>
            <person name="Teucke M."/>
            <person name="Lanz C."/>
            <person name="Raddatz G."/>
            <person name="Osoegawa K."/>
            <person name="Zhu B."/>
            <person name="Rapp A."/>
            <person name="Widaa S."/>
            <person name="Langford C."/>
            <person name="Yang F."/>
            <person name="Schuster S.C."/>
            <person name="Carter N.P."/>
            <person name="Harrow J."/>
            <person name="Ning Z."/>
            <person name="Herrero J."/>
            <person name="Searle S.M."/>
            <person name="Enright A."/>
            <person name="Geisler R."/>
            <person name="Plasterk R.H."/>
            <person name="Lee C."/>
            <person name="Westerfield M."/>
            <person name="de Jong P.J."/>
            <person name="Zon L.I."/>
            <person name="Postlethwait J.H."/>
            <person name="Nusslein-Volhard C."/>
            <person name="Hubbard T.J."/>
            <person name="Roest Crollius H."/>
            <person name="Rogers J."/>
            <person name="Stemple D.L."/>
        </authorList>
    </citation>
    <scope>NUCLEOTIDE SEQUENCE [LARGE SCALE GENOMIC DNA]</scope>
    <source>
        <strain evidence="2">Tuebingen</strain>
    </source>
</reference>
<feature type="compositionally biased region" description="Acidic residues" evidence="1">
    <location>
        <begin position="43"/>
        <end position="53"/>
    </location>
</feature>
<dbReference type="Ensembl" id="ENSDART00000148834.3">
    <property type="protein sequence ID" value="ENSDARP00000123731.2"/>
    <property type="gene ID" value="ENSDARG00000095802.3"/>
</dbReference>
<feature type="region of interest" description="Disordered" evidence="1">
    <location>
        <begin position="774"/>
        <end position="859"/>
    </location>
</feature>
<dbReference type="eggNOG" id="ENOG502SIH8">
    <property type="taxonomic scope" value="Eukaryota"/>
</dbReference>